<dbReference type="EMBL" id="MN990730">
    <property type="protein sequence ID" value="QIM10496.1"/>
    <property type="molecule type" value="Genomic_DNA"/>
</dbReference>
<organism evidence="1">
    <name type="scientific">uncultured Alphaproteobacteria bacterium</name>
    <dbReference type="NCBI Taxonomy" id="91750"/>
    <lineage>
        <taxon>Bacteria</taxon>
        <taxon>Pseudomonadati</taxon>
        <taxon>Pseudomonadota</taxon>
        <taxon>Alphaproteobacteria</taxon>
        <taxon>environmental samples</taxon>
    </lineage>
</organism>
<name>A0A6G8F2P1_9PROT</name>
<reference evidence="1" key="1">
    <citation type="journal article" date="2020" name="J. ISSAAS">
        <title>Lactobacilli and other gastrointestinal microbiota of Peromyscus leucopus, reservoir host for agents of Lyme disease and other zoonoses in North America.</title>
        <authorList>
            <person name="Milovic A."/>
            <person name="Bassam K."/>
            <person name="Shao H."/>
            <person name="Chatzistamou I."/>
            <person name="Tufts D.M."/>
            <person name="Diuk-Wasser M."/>
            <person name="Barbour A.G."/>
        </authorList>
    </citation>
    <scope>NUCLEOTIDE SEQUENCE</scope>
    <source>
        <strain evidence="1">LL90</strain>
    </source>
</reference>
<gene>
    <name evidence="1" type="ORF">PlAlph_3880</name>
</gene>
<accession>A0A6G8F2P1</accession>
<dbReference type="AlphaFoldDB" id="A0A6G8F2P1"/>
<evidence type="ECO:0000313" key="1">
    <source>
        <dbReference type="EMBL" id="QIM10496.1"/>
    </source>
</evidence>
<sequence length="102" mass="11995">MKNDVEFKYAGGGFDISHDPYTSSFVRPFRQEIRINCFSSGSKTFVKAPDIQNWEERDRFYDERQDVKMDAFLNERFAEIAQKIDALILSEMQKLGFTPEQQ</sequence>
<protein>
    <submittedName>
        <fullName evidence="1">Uncharacterized protein</fullName>
    </submittedName>
</protein>
<proteinExistence type="predicted"/>